<dbReference type="AlphaFoldDB" id="A0A6P6VA34"/>
<accession>A0A6P6VA34</accession>
<proteinExistence type="inferred from homology"/>
<keyword evidence="2 3" id="KW-0813">Transport</keyword>
<dbReference type="OrthoDB" id="1922221at2759"/>
<evidence type="ECO:0000256" key="1">
    <source>
        <dbReference type="ARBA" id="ARBA00006756"/>
    </source>
</evidence>
<dbReference type="InterPro" id="IPR046364">
    <property type="entry name" value="Exo70_C"/>
</dbReference>
<dbReference type="GO" id="GO:0000145">
    <property type="term" value="C:exocyst"/>
    <property type="evidence" value="ECO:0007669"/>
    <property type="project" value="InterPro"/>
</dbReference>
<dbReference type="PANTHER" id="PTHR12542:SF7">
    <property type="entry name" value="EXOCYST SUBUNIT EXO70 FAMILY PROTEIN"/>
    <property type="match status" value="1"/>
</dbReference>
<evidence type="ECO:0000256" key="3">
    <source>
        <dbReference type="RuleBase" id="RU365026"/>
    </source>
</evidence>
<keyword evidence="3" id="KW-0268">Exocytosis</keyword>
<evidence type="ECO:0000313" key="5">
    <source>
        <dbReference type="Proteomes" id="UP001652660"/>
    </source>
</evidence>
<evidence type="ECO:0000259" key="4">
    <source>
        <dbReference type="Pfam" id="PF03081"/>
    </source>
</evidence>
<dbReference type="SUPFAM" id="SSF74788">
    <property type="entry name" value="Cullin repeat-like"/>
    <property type="match status" value="1"/>
</dbReference>
<comment type="function">
    <text evidence="3">Component of the exocyst complex.</text>
</comment>
<protein>
    <recommendedName>
        <fullName evidence="3">Exocyst subunit Exo70 family protein</fullName>
    </recommendedName>
</protein>
<dbReference type="GO" id="GO:0005546">
    <property type="term" value="F:phosphatidylinositol-4,5-bisphosphate binding"/>
    <property type="evidence" value="ECO:0007669"/>
    <property type="project" value="InterPro"/>
</dbReference>
<keyword evidence="3" id="KW-0653">Protein transport</keyword>
<keyword evidence="5" id="KW-1185">Reference proteome</keyword>
<dbReference type="GO" id="GO:0015031">
    <property type="term" value="P:protein transport"/>
    <property type="evidence" value="ECO:0007669"/>
    <property type="project" value="UniProtKB-KW"/>
</dbReference>
<dbReference type="Pfam" id="PF03081">
    <property type="entry name" value="Exo70_C"/>
    <property type="match status" value="1"/>
</dbReference>
<dbReference type="InterPro" id="IPR016159">
    <property type="entry name" value="Cullin_repeat-like_dom_sf"/>
</dbReference>
<organism evidence="5 6">
    <name type="scientific">Coffea arabica</name>
    <name type="common">Arabian coffee</name>
    <dbReference type="NCBI Taxonomy" id="13443"/>
    <lineage>
        <taxon>Eukaryota</taxon>
        <taxon>Viridiplantae</taxon>
        <taxon>Streptophyta</taxon>
        <taxon>Embryophyta</taxon>
        <taxon>Tracheophyta</taxon>
        <taxon>Spermatophyta</taxon>
        <taxon>Magnoliopsida</taxon>
        <taxon>eudicotyledons</taxon>
        <taxon>Gunneridae</taxon>
        <taxon>Pentapetalae</taxon>
        <taxon>asterids</taxon>
        <taxon>lamiids</taxon>
        <taxon>Gentianales</taxon>
        <taxon>Rubiaceae</taxon>
        <taxon>Ixoroideae</taxon>
        <taxon>Gardenieae complex</taxon>
        <taxon>Bertiereae - Coffeeae clade</taxon>
        <taxon>Coffeeae</taxon>
        <taxon>Coffea</taxon>
    </lineage>
</organism>
<reference evidence="6" key="2">
    <citation type="submission" date="2025-08" db="UniProtKB">
        <authorList>
            <consortium name="RefSeq"/>
        </authorList>
    </citation>
    <scope>IDENTIFICATION</scope>
    <source>
        <tissue evidence="6">Leaves</tissue>
    </source>
</reference>
<dbReference type="PANTHER" id="PTHR12542">
    <property type="entry name" value="EXOCYST COMPLEX PROTEIN EXO70"/>
    <property type="match status" value="1"/>
</dbReference>
<dbReference type="GO" id="GO:0006887">
    <property type="term" value="P:exocytosis"/>
    <property type="evidence" value="ECO:0007669"/>
    <property type="project" value="UniProtKB-KW"/>
</dbReference>
<sequence>MNSTKDILPIHSDNKSQIPFSHLKHLFLDVLFNPKYTIGADQFLKSSNNSVYLSASITDSSTITLHYEDYEGHHAVFSEEGIKTLRCMAATLSSRNELADCVQMYTEHRKDVVNLVYVRLREKLKVETVCVFMCTDELSEKTQRWIQVAKICVGTIFGIEKCFYEQIFGDLGSFEDSAANGFVYIIEGTAAELLEFPDSLLARGRLPQRPDILLPLYHELTNLIPHLMAYLDQDVCLAKTICNFATNIMLRLKQQMANLLSVTEKHVLRELSTRPLPGGGIHPLTKYIIHHIDLIYVHRESLTELVARPQGSNDDQDPPEIPGSREMDEGLIFLKRHLTRVIEFFLQNLKFKSNFYGQESLHCLFMMNNVNSVSEKIKSSKELEELIGTHLQMKLREKVELAKTDYFRRSWGEVCTFLKGEGLKSHLNCDFFPGRSTRAVKKKFKTFNHLFEDILQAQEGWIVPDQQLRMKLLECILAKLIPAYNHFLERLSRVHKVKRVISEYIKYSVKDLETKVLDMFQNEY</sequence>
<dbReference type="Gene3D" id="1.20.1280.170">
    <property type="entry name" value="Exocyst complex component Exo70"/>
    <property type="match status" value="1"/>
</dbReference>
<dbReference type="Proteomes" id="UP001652660">
    <property type="component" value="Chromosome 11e"/>
</dbReference>
<comment type="similarity">
    <text evidence="1 3">Belongs to the EXO70 family.</text>
</comment>
<feature type="domain" description="Exocyst complex subunit Exo70 C-terminal" evidence="4">
    <location>
        <begin position="144"/>
        <end position="517"/>
    </location>
</feature>
<gene>
    <name evidence="6" type="primary">LOC113718098</name>
</gene>
<evidence type="ECO:0000256" key="2">
    <source>
        <dbReference type="ARBA" id="ARBA00022448"/>
    </source>
</evidence>
<dbReference type="GeneID" id="113718098"/>
<name>A0A6P6VA34_COFAR</name>
<dbReference type="InterPro" id="IPR004140">
    <property type="entry name" value="Exo70"/>
</dbReference>
<reference evidence="5" key="1">
    <citation type="journal article" date="2025" name="Foods">
        <title>Unveiling the Microbial Signatures of Arabica Coffee Cherries: Insights into Ripeness Specific Diversity, Functional Traits, and Implications for Quality and Safety.</title>
        <authorList>
            <consortium name="RefSeq"/>
            <person name="Tenea G.N."/>
            <person name="Cifuentes V."/>
            <person name="Reyes P."/>
            <person name="Cevallos-Vallejos M."/>
        </authorList>
    </citation>
    <scope>NUCLEOTIDE SEQUENCE [LARGE SCALE GENOMIC DNA]</scope>
</reference>
<evidence type="ECO:0000313" key="6">
    <source>
        <dbReference type="RefSeq" id="XP_027098817.1"/>
    </source>
</evidence>
<dbReference type="RefSeq" id="XP_027098817.1">
    <property type="nucleotide sequence ID" value="XM_027243016.1"/>
</dbReference>